<dbReference type="OrthoDB" id="9760364at2"/>
<dbReference type="GO" id="GO:0016887">
    <property type="term" value="F:ATP hydrolysis activity"/>
    <property type="evidence" value="ECO:0007669"/>
    <property type="project" value="InterPro"/>
</dbReference>
<feature type="transmembrane region" description="Helical" evidence="21">
    <location>
        <begin position="201"/>
        <end position="220"/>
    </location>
</feature>
<dbReference type="SFLD" id="SFLDF00027">
    <property type="entry name" value="p-type_atpase"/>
    <property type="match status" value="1"/>
</dbReference>
<evidence type="ECO:0000256" key="21">
    <source>
        <dbReference type="RuleBase" id="RU362081"/>
    </source>
</evidence>
<feature type="transmembrane region" description="Helical" evidence="21">
    <location>
        <begin position="791"/>
        <end position="810"/>
    </location>
</feature>
<dbReference type="InterPro" id="IPR006122">
    <property type="entry name" value="HMA_Cu_ion-bd"/>
</dbReference>
<evidence type="ECO:0000256" key="19">
    <source>
        <dbReference type="ARBA" id="ARBA00033239"/>
    </source>
</evidence>
<dbReference type="Gene3D" id="3.30.70.100">
    <property type="match status" value="2"/>
</dbReference>
<keyword evidence="14 21" id="KW-1133">Transmembrane helix</keyword>
<evidence type="ECO:0000256" key="17">
    <source>
        <dbReference type="ARBA" id="ARBA00023136"/>
    </source>
</evidence>
<dbReference type="Gene3D" id="3.40.50.1000">
    <property type="entry name" value="HAD superfamily/HAD-like"/>
    <property type="match status" value="1"/>
</dbReference>
<dbReference type="CDD" id="cd00371">
    <property type="entry name" value="HMA"/>
    <property type="match status" value="2"/>
</dbReference>
<keyword evidence="7 21" id="KW-0479">Metal-binding</keyword>
<evidence type="ECO:0000256" key="13">
    <source>
        <dbReference type="ARBA" id="ARBA00022967"/>
    </source>
</evidence>
<dbReference type="InterPro" id="IPR018303">
    <property type="entry name" value="ATPase_P-typ_P_site"/>
</dbReference>
<dbReference type="EMBL" id="CP000679">
    <property type="protein sequence ID" value="ABP65873.1"/>
    <property type="molecule type" value="Genomic_DNA"/>
</dbReference>
<dbReference type="Gene3D" id="2.70.150.10">
    <property type="entry name" value="Calcium-transporting ATPase, cytoplasmic transduction domain A"/>
    <property type="match status" value="1"/>
</dbReference>
<evidence type="ECO:0000256" key="18">
    <source>
        <dbReference type="ARBA" id="ARBA00029719"/>
    </source>
</evidence>
<evidence type="ECO:0000256" key="2">
    <source>
        <dbReference type="ARBA" id="ARBA00006024"/>
    </source>
</evidence>
<evidence type="ECO:0000256" key="6">
    <source>
        <dbReference type="ARBA" id="ARBA00022692"/>
    </source>
</evidence>
<accession>A4XG38</accession>
<protein>
    <recommendedName>
        <fullName evidence="4">Copper-exporting P-type ATPase</fullName>
        <ecNumber evidence="3">7.2.2.8</ecNumber>
    </recommendedName>
    <alternativeName>
        <fullName evidence="18">Copper-exporting P-type ATPase A</fullName>
    </alternativeName>
    <alternativeName>
        <fullName evidence="19">Cu(+)-exporting ATPase</fullName>
    </alternativeName>
</protein>
<evidence type="ECO:0000256" key="7">
    <source>
        <dbReference type="ARBA" id="ARBA00022723"/>
    </source>
</evidence>
<feature type="domain" description="HMA" evidence="22">
    <location>
        <begin position="76"/>
        <end position="142"/>
    </location>
</feature>
<reference evidence="23 24" key="1">
    <citation type="journal article" date="2008" name="Appl. Environ. Microbiol.">
        <title>Hydrogenomics of the extremely thermophilic bacterium Caldicellulosiruptor saccharolyticus.</title>
        <authorList>
            <person name="van de Werken H.J."/>
            <person name="Verhaart M.R."/>
            <person name="VanFossen A.L."/>
            <person name="Willquist K."/>
            <person name="Lewis D.L."/>
            <person name="Nichols J.D."/>
            <person name="Goorissen H.P."/>
            <person name="Mongodin E.F."/>
            <person name="Nelson K.E."/>
            <person name="van Niel E.W."/>
            <person name="Stams A.J."/>
            <person name="Ward D.E."/>
            <person name="de Vos W.M."/>
            <person name="van der Oost J."/>
            <person name="Kelly R.M."/>
            <person name="Kengen S.W."/>
        </authorList>
    </citation>
    <scope>NUCLEOTIDE SEQUENCE [LARGE SCALE GENOMIC DNA]</scope>
    <source>
        <strain evidence="24">ATCC 43494 / DSM 8903 / Tp8T 6331</strain>
    </source>
</reference>
<dbReference type="eggNOG" id="COG2217">
    <property type="taxonomic scope" value="Bacteria"/>
</dbReference>
<dbReference type="PROSITE" id="PS01047">
    <property type="entry name" value="HMA_1"/>
    <property type="match status" value="2"/>
</dbReference>
<dbReference type="NCBIfam" id="TIGR00003">
    <property type="entry name" value="copper ion binding protein"/>
    <property type="match status" value="2"/>
</dbReference>
<keyword evidence="21" id="KW-1003">Cell membrane</keyword>
<dbReference type="Pfam" id="PF00702">
    <property type="entry name" value="Hydrolase"/>
    <property type="match status" value="1"/>
</dbReference>
<dbReference type="NCBIfam" id="TIGR01511">
    <property type="entry name" value="ATPase-IB1_Cu"/>
    <property type="match status" value="1"/>
</dbReference>
<dbReference type="PRINTS" id="PR00943">
    <property type="entry name" value="CUATPASE"/>
</dbReference>
<dbReference type="FunFam" id="2.70.150.10:FF:000002">
    <property type="entry name" value="Copper-transporting ATPase 1, putative"/>
    <property type="match status" value="1"/>
</dbReference>
<keyword evidence="9 21" id="KW-0547">Nucleotide-binding</keyword>
<dbReference type="NCBIfam" id="TIGR01525">
    <property type="entry name" value="ATPase-IB_hvy"/>
    <property type="match status" value="1"/>
</dbReference>
<dbReference type="SFLD" id="SFLDG00002">
    <property type="entry name" value="C1.7:_P-type_atpase_like"/>
    <property type="match status" value="1"/>
</dbReference>
<dbReference type="SUPFAM" id="SSF55008">
    <property type="entry name" value="HMA, heavy metal-associated domain"/>
    <property type="match status" value="2"/>
</dbReference>
<dbReference type="AlphaFoldDB" id="A4XG38"/>
<evidence type="ECO:0000256" key="14">
    <source>
        <dbReference type="ARBA" id="ARBA00022989"/>
    </source>
</evidence>
<evidence type="ECO:0000256" key="4">
    <source>
        <dbReference type="ARBA" id="ARBA00015102"/>
    </source>
</evidence>
<feature type="transmembrane region" description="Helical" evidence="21">
    <location>
        <begin position="168"/>
        <end position="189"/>
    </location>
</feature>
<dbReference type="EC" id="7.2.2.8" evidence="3"/>
<keyword evidence="8" id="KW-0677">Repeat</keyword>
<comment type="catalytic activity">
    <reaction evidence="20">
        <text>Cu(+)(in) + ATP + H2O = Cu(+)(out) + ADP + phosphate + H(+)</text>
        <dbReference type="Rhea" id="RHEA:25792"/>
        <dbReference type="ChEBI" id="CHEBI:15377"/>
        <dbReference type="ChEBI" id="CHEBI:15378"/>
        <dbReference type="ChEBI" id="CHEBI:30616"/>
        <dbReference type="ChEBI" id="CHEBI:43474"/>
        <dbReference type="ChEBI" id="CHEBI:49552"/>
        <dbReference type="ChEBI" id="CHEBI:456216"/>
        <dbReference type="EC" id="7.2.2.8"/>
    </reaction>
</comment>
<dbReference type="SUPFAM" id="SSF56784">
    <property type="entry name" value="HAD-like"/>
    <property type="match status" value="1"/>
</dbReference>
<keyword evidence="13" id="KW-1278">Translocase</keyword>
<feature type="transmembrane region" description="Helical" evidence="21">
    <location>
        <begin position="450"/>
        <end position="471"/>
    </location>
</feature>
<evidence type="ECO:0000256" key="1">
    <source>
        <dbReference type="ARBA" id="ARBA00004651"/>
    </source>
</evidence>
<evidence type="ECO:0000313" key="23">
    <source>
        <dbReference type="EMBL" id="ABP65873.1"/>
    </source>
</evidence>
<dbReference type="FunFam" id="3.40.1110.10:FF:000056">
    <property type="entry name" value="Copper-exporting P-type ATPase"/>
    <property type="match status" value="1"/>
</dbReference>
<dbReference type="InterPro" id="IPR017969">
    <property type="entry name" value="Heavy-metal-associated_CS"/>
</dbReference>
<gene>
    <name evidence="23" type="ordered locus">Csac_0225</name>
</gene>
<dbReference type="InterPro" id="IPR036412">
    <property type="entry name" value="HAD-like_sf"/>
</dbReference>
<feature type="transmembrane region" description="Helical" evidence="21">
    <location>
        <begin position="422"/>
        <end position="444"/>
    </location>
</feature>
<dbReference type="InterPro" id="IPR023299">
    <property type="entry name" value="ATPase_P-typ_cyto_dom_N"/>
</dbReference>
<evidence type="ECO:0000256" key="20">
    <source>
        <dbReference type="ARBA" id="ARBA00049289"/>
    </source>
</evidence>
<dbReference type="STRING" id="351627.Csac_0225"/>
<evidence type="ECO:0000259" key="22">
    <source>
        <dbReference type="PROSITE" id="PS50846"/>
    </source>
</evidence>
<dbReference type="CDD" id="cd02094">
    <property type="entry name" value="P-type_ATPase_Cu-like"/>
    <property type="match status" value="1"/>
</dbReference>
<dbReference type="GO" id="GO:0005886">
    <property type="term" value="C:plasma membrane"/>
    <property type="evidence" value="ECO:0007669"/>
    <property type="project" value="UniProtKB-SubCell"/>
</dbReference>
<keyword evidence="12" id="KW-0460">Magnesium</keyword>
<proteinExistence type="inferred from homology"/>
<dbReference type="InterPro" id="IPR006121">
    <property type="entry name" value="HMA_dom"/>
</dbReference>
<dbReference type="Pfam" id="PF00122">
    <property type="entry name" value="E1-E2_ATPase"/>
    <property type="match status" value="1"/>
</dbReference>
<dbReference type="GO" id="GO:0043682">
    <property type="term" value="F:P-type divalent copper transporter activity"/>
    <property type="evidence" value="ECO:0007669"/>
    <property type="project" value="TreeGrafter"/>
</dbReference>
<dbReference type="SUPFAM" id="SSF81665">
    <property type="entry name" value="Calcium ATPase, transmembrane domain M"/>
    <property type="match status" value="1"/>
</dbReference>
<keyword evidence="11 21" id="KW-0067">ATP-binding</keyword>
<keyword evidence="24" id="KW-1185">Reference proteome</keyword>
<sequence length="819" mass="88269">MERKILDVMGMSCASCARAIEKSVSKVEGVSSASVNFATEKLVVEYDETKTNLEKIKEAVKKAGYDVKDIPDDTAKDVIIPIGGMSCASCARAIEKSISKLPGIKEVSVNFATEKARVVYDPSKVRLSEIKEAIKKAGYTPLEVEETTAAESQSDHKKLEEQYWFKRFVISAIFAVPVLYIAMGNIIGLPLPQIIDPAKNPFNFVFIQLILSIPIFIAGIRFYTVGFSRLIQRHPNMDSLIAIGTAAAYIYGIYGIFKIAAGDTSFVEESYFETAGVIITLILLGRYFEVVSKGRASDAIKKLMGLAPKTATILRDGQETVIPIEEIEVGDILIIKPGEKIPTDGEVIDGRTSVDESMLTGESIPVEKTVGSPVYGGTINKNGTIKVRATKVGKDTVLSQIIKLIEEAQASKPPIARLADIISGYFVPAVIAIAIISGTLWYVWGKPGSFALKVFITVLIIACPCALGLATPTAVMVATGKGAEFGVLFKSGEALETLHKIDTIVFDKTGTITEGKPKVTDIITAEGFDELEVLRLAASAEKTSEHPLAEAIVNYAKEKNLDLVDAQEFEAIPGFGIEATVDGKNILLGNRRLMEQRNVSIWLTDEVQRLSQEGKTAMFIAIDGKFAGIIAVADVIKPTSKKAIEILHKMGINTVMLTGDNRQTALAIAKQVGIDKVIAEVLPQNKAEEVKKLQTEGKKVVMVGDGINDAPALTQADVGIAIGSGTDVAIESADVVLMKSDIMDVVTAIDLSKKAIRNIKQNLFWAFFYNTAGIPIAAGVLHIFGGPLLNPVIAALAMAFSSVSVVTNALRLRRYRPAK</sequence>
<dbReference type="RefSeq" id="WP_011915839.1">
    <property type="nucleotide sequence ID" value="NC_009437.1"/>
</dbReference>
<keyword evidence="16" id="KW-0406">Ion transport</keyword>
<dbReference type="Pfam" id="PF00403">
    <property type="entry name" value="HMA"/>
    <property type="match status" value="2"/>
</dbReference>
<dbReference type="NCBIfam" id="TIGR01494">
    <property type="entry name" value="ATPase_P-type"/>
    <property type="match status" value="1"/>
</dbReference>
<evidence type="ECO:0000313" key="24">
    <source>
        <dbReference type="Proteomes" id="UP000000256"/>
    </source>
</evidence>
<feature type="transmembrane region" description="Helical" evidence="21">
    <location>
        <begin position="271"/>
        <end position="288"/>
    </location>
</feature>
<feature type="transmembrane region" description="Helical" evidence="21">
    <location>
        <begin position="763"/>
        <end position="785"/>
    </location>
</feature>
<comment type="similarity">
    <text evidence="2 21">Belongs to the cation transport ATPase (P-type) (TC 3.A.3) family. Type IB subfamily.</text>
</comment>
<dbReference type="InterPro" id="IPR059000">
    <property type="entry name" value="ATPase_P-type_domA"/>
</dbReference>
<evidence type="ECO:0000256" key="16">
    <source>
        <dbReference type="ARBA" id="ARBA00023065"/>
    </source>
</evidence>
<dbReference type="SFLD" id="SFLDS00003">
    <property type="entry name" value="Haloacid_Dehalogenase"/>
    <property type="match status" value="1"/>
</dbReference>
<evidence type="ECO:0000256" key="3">
    <source>
        <dbReference type="ARBA" id="ARBA00012517"/>
    </source>
</evidence>
<comment type="subcellular location">
    <subcellularLocation>
        <location evidence="1">Cell membrane</location>
        <topology evidence="1">Multi-pass membrane protein</topology>
    </subcellularLocation>
</comment>
<dbReference type="PRINTS" id="PR00119">
    <property type="entry name" value="CATATPASE"/>
</dbReference>
<dbReference type="FunFam" id="3.40.50.1000:FF:000031">
    <property type="entry name" value="Probable copper-transporting ATPase HMA5"/>
    <property type="match status" value="1"/>
</dbReference>
<evidence type="ECO:0000256" key="12">
    <source>
        <dbReference type="ARBA" id="ARBA00022842"/>
    </source>
</evidence>
<organism evidence="23 24">
    <name type="scientific">Caldicellulosiruptor saccharolyticus (strain ATCC 43494 / DSM 8903 / Tp8T 6331)</name>
    <dbReference type="NCBI Taxonomy" id="351627"/>
    <lineage>
        <taxon>Bacteria</taxon>
        <taxon>Bacillati</taxon>
        <taxon>Bacillota</taxon>
        <taxon>Bacillota incertae sedis</taxon>
        <taxon>Caldicellulosiruptorales</taxon>
        <taxon>Caldicellulosiruptoraceae</taxon>
        <taxon>Caldicellulosiruptor</taxon>
    </lineage>
</organism>
<keyword evidence="15" id="KW-0186">Copper</keyword>
<dbReference type="Gene3D" id="3.40.1110.10">
    <property type="entry name" value="Calcium-transporting ATPase, cytoplasmic domain N"/>
    <property type="match status" value="1"/>
</dbReference>
<dbReference type="FunFam" id="3.30.70.100:FF:000005">
    <property type="entry name" value="Copper-exporting P-type ATPase A"/>
    <property type="match status" value="2"/>
</dbReference>
<keyword evidence="6 21" id="KW-0812">Transmembrane</keyword>
<dbReference type="InterPro" id="IPR044492">
    <property type="entry name" value="P_typ_ATPase_HD_dom"/>
</dbReference>
<dbReference type="PROSITE" id="PS00154">
    <property type="entry name" value="ATPASE_E1_E2"/>
    <property type="match status" value="1"/>
</dbReference>
<dbReference type="PRINTS" id="PR00942">
    <property type="entry name" value="CUATPASEI"/>
</dbReference>
<dbReference type="SUPFAM" id="SSF81653">
    <property type="entry name" value="Calcium ATPase, transduction domain A"/>
    <property type="match status" value="1"/>
</dbReference>
<evidence type="ECO:0000256" key="10">
    <source>
        <dbReference type="ARBA" id="ARBA00022796"/>
    </source>
</evidence>
<dbReference type="PROSITE" id="PS50846">
    <property type="entry name" value="HMA_2"/>
    <property type="match status" value="2"/>
</dbReference>
<dbReference type="InterPro" id="IPR001757">
    <property type="entry name" value="P_typ_ATPase"/>
</dbReference>
<evidence type="ECO:0000256" key="15">
    <source>
        <dbReference type="ARBA" id="ARBA00023008"/>
    </source>
</evidence>
<dbReference type="GO" id="GO:0055070">
    <property type="term" value="P:copper ion homeostasis"/>
    <property type="evidence" value="ECO:0007669"/>
    <property type="project" value="TreeGrafter"/>
</dbReference>
<evidence type="ECO:0000256" key="9">
    <source>
        <dbReference type="ARBA" id="ARBA00022741"/>
    </source>
</evidence>
<evidence type="ECO:0000256" key="5">
    <source>
        <dbReference type="ARBA" id="ARBA00022448"/>
    </source>
</evidence>
<dbReference type="GO" id="GO:0140581">
    <property type="term" value="F:P-type monovalent copper transporter activity"/>
    <property type="evidence" value="ECO:0007669"/>
    <property type="project" value="UniProtKB-EC"/>
</dbReference>
<dbReference type="InterPro" id="IPR008250">
    <property type="entry name" value="ATPase_P-typ_transduc_dom_A_sf"/>
</dbReference>
<dbReference type="Proteomes" id="UP000000256">
    <property type="component" value="Chromosome"/>
</dbReference>
<feature type="transmembrane region" description="Helical" evidence="21">
    <location>
        <begin position="240"/>
        <end position="259"/>
    </location>
</feature>
<dbReference type="GO" id="GO:0005524">
    <property type="term" value="F:ATP binding"/>
    <property type="evidence" value="ECO:0007669"/>
    <property type="project" value="UniProtKB-UniRule"/>
</dbReference>
<name>A4XG38_CALS8</name>
<dbReference type="PANTHER" id="PTHR43520">
    <property type="entry name" value="ATP7, ISOFORM B"/>
    <property type="match status" value="1"/>
</dbReference>
<keyword evidence="17 21" id="KW-0472">Membrane</keyword>
<dbReference type="GO" id="GO:0005507">
    <property type="term" value="F:copper ion binding"/>
    <property type="evidence" value="ECO:0007669"/>
    <property type="project" value="InterPro"/>
</dbReference>
<dbReference type="HOGENOM" id="CLU_001771_6_4_9"/>
<dbReference type="InterPro" id="IPR023214">
    <property type="entry name" value="HAD_sf"/>
</dbReference>
<dbReference type="KEGG" id="csc:Csac_0225"/>
<evidence type="ECO:0000256" key="8">
    <source>
        <dbReference type="ARBA" id="ARBA00022737"/>
    </source>
</evidence>
<feature type="domain" description="HMA" evidence="22">
    <location>
        <begin position="2"/>
        <end position="68"/>
    </location>
</feature>
<dbReference type="InterPro" id="IPR023298">
    <property type="entry name" value="ATPase_P-typ_TM_dom_sf"/>
</dbReference>
<dbReference type="InterPro" id="IPR036163">
    <property type="entry name" value="HMA_dom_sf"/>
</dbReference>
<dbReference type="PANTHER" id="PTHR43520:SF8">
    <property type="entry name" value="P-TYPE CU(+) TRANSPORTER"/>
    <property type="match status" value="1"/>
</dbReference>
<keyword evidence="5" id="KW-0813">Transport</keyword>
<keyword evidence="10" id="KW-0187">Copper transport</keyword>
<dbReference type="InterPro" id="IPR027256">
    <property type="entry name" value="P-typ_ATPase_IB"/>
</dbReference>
<evidence type="ECO:0000256" key="11">
    <source>
        <dbReference type="ARBA" id="ARBA00022840"/>
    </source>
</evidence>